<feature type="domain" description="Core" evidence="1">
    <location>
        <begin position="1"/>
        <end position="111"/>
    </location>
</feature>
<dbReference type="InterPro" id="IPR000361">
    <property type="entry name" value="ATAP_core_dom"/>
</dbReference>
<dbReference type="Pfam" id="PF01521">
    <property type="entry name" value="Fe-S_biosyn"/>
    <property type="match status" value="1"/>
</dbReference>
<dbReference type="EMBL" id="QUBG01000001">
    <property type="protein sequence ID" value="TPR46173.1"/>
    <property type="molecule type" value="Genomic_DNA"/>
</dbReference>
<proteinExistence type="predicted"/>
<sequence length="116" mass="12757">MKLTITDAAKKKIQDNISGNAKFFLSLDDGVGKYSDAGSCAIDTSFDFIAVDPDLDDHDFDESVDSDLGPIYIKGYSKSYMDQNLKLDLKMNILQLSGDAGIIDENVPISDERKVK</sequence>
<evidence type="ECO:0000259" key="1">
    <source>
        <dbReference type="Pfam" id="PF01521"/>
    </source>
</evidence>
<organism evidence="2 3">
    <name type="scientific">Apilactobacillus micheneri</name>
    <dbReference type="NCBI Taxonomy" id="1899430"/>
    <lineage>
        <taxon>Bacteria</taxon>
        <taxon>Bacillati</taxon>
        <taxon>Bacillota</taxon>
        <taxon>Bacilli</taxon>
        <taxon>Lactobacillales</taxon>
        <taxon>Lactobacillaceae</taxon>
        <taxon>Apilactobacillus</taxon>
    </lineage>
</organism>
<dbReference type="AlphaFoldDB" id="A0A9Q8IPC7"/>
<accession>A0A9Q8IPC7</accession>
<dbReference type="SUPFAM" id="SSF89360">
    <property type="entry name" value="HesB-like domain"/>
    <property type="match status" value="1"/>
</dbReference>
<dbReference type="Proteomes" id="UP000784700">
    <property type="component" value="Unassembled WGS sequence"/>
</dbReference>
<evidence type="ECO:0000313" key="2">
    <source>
        <dbReference type="EMBL" id="TPR46173.1"/>
    </source>
</evidence>
<gene>
    <name evidence="2" type="ORF">DY130_01260</name>
</gene>
<dbReference type="Gene3D" id="2.60.300.12">
    <property type="entry name" value="HesB-like domain"/>
    <property type="match status" value="1"/>
</dbReference>
<evidence type="ECO:0000313" key="3">
    <source>
        <dbReference type="Proteomes" id="UP000784700"/>
    </source>
</evidence>
<comment type="caution">
    <text evidence="2">The sequence shown here is derived from an EMBL/GenBank/DDBJ whole genome shotgun (WGS) entry which is preliminary data.</text>
</comment>
<dbReference type="InterPro" id="IPR035903">
    <property type="entry name" value="HesB-like_dom_sf"/>
</dbReference>
<dbReference type="RefSeq" id="WP_140923747.1">
    <property type="nucleotide sequence ID" value="NZ_QUBF01000001.1"/>
</dbReference>
<name>A0A9Q8IPC7_9LACO</name>
<protein>
    <submittedName>
        <fullName evidence="2">Iron-sulfur cluster biosynthesis family protein</fullName>
    </submittedName>
</protein>
<reference evidence="2" key="1">
    <citation type="submission" date="2018-08" db="EMBL/GenBank/DDBJ databases">
        <title>Comparative genomics of wild bee and flower associated Lactobacillus reveals potential adaptation to the bee host.</title>
        <authorList>
            <person name="Vuong H.Q."/>
            <person name="Mcfrederick Q.S."/>
        </authorList>
    </citation>
    <scope>NUCLEOTIDE SEQUENCE</scope>
    <source>
        <strain evidence="2">HV_63</strain>
    </source>
</reference>